<keyword evidence="7" id="KW-1185">Reference proteome</keyword>
<evidence type="ECO:0000313" key="7">
    <source>
        <dbReference type="Proteomes" id="UP000190274"/>
    </source>
</evidence>
<feature type="binding site" evidence="5">
    <location>
        <position position="203"/>
    </location>
    <ligand>
        <name>Mg(2+)</name>
        <dbReference type="ChEBI" id="CHEBI:18420"/>
    </ligand>
</feature>
<comment type="subunit">
    <text evidence="5">Component of a multi-subunit COQ enzyme complex, composed of at least COQ3, COQ4, COQ5, COQ6, COQ7 and COQ9.</text>
</comment>
<dbReference type="GO" id="GO:0046872">
    <property type="term" value="F:metal ion binding"/>
    <property type="evidence" value="ECO:0007669"/>
    <property type="project" value="UniProtKB-KW"/>
</dbReference>
<dbReference type="SUPFAM" id="SSF53335">
    <property type="entry name" value="S-adenosyl-L-methionine-dependent methyltransferases"/>
    <property type="match status" value="1"/>
</dbReference>
<protein>
    <recommendedName>
        <fullName evidence="5">Ubiquinone biosynthesis O-methyltransferase, mitochondrial</fullName>
    </recommendedName>
    <alternativeName>
        <fullName evidence="5">3,4-dihydroxy-5-hexaprenylbenzoate methyltransferase</fullName>
    </alternativeName>
    <alternativeName>
        <fullName evidence="5">3-demethylubiquinol 3-O-methyltransferase</fullName>
    </alternativeName>
    <alternativeName>
        <fullName evidence="5">3-demethylubiquinone 3-O-methyltransferase</fullName>
    </alternativeName>
    <alternativeName>
        <fullName evidence="5">3-demethylubiquinone-6 3-O-methyltransferase</fullName>
    </alternativeName>
    <alternativeName>
        <fullName evidence="5">Hexaprenyldihydroxybenzoate methyltransferase</fullName>
    </alternativeName>
    <alternativeName>
        <fullName evidence="5">Polyprenyldihydroxybenzoate methyltransferase</fullName>
        <shortName evidence="5">DHHB methyltransferase</shortName>
        <shortName evidence="5">DHHB-MT</shortName>
        <shortName evidence="5">DHHB-MTase</shortName>
        <ecNumber evidence="5">2.1.1.-</ecNumber>
        <ecNumber evidence="5">2.1.1.114</ecNumber>
        <ecNumber evidence="5">2.1.1.64</ecNumber>
    </alternativeName>
</protein>
<comment type="catalytic activity">
    <reaction evidence="5">
        <text>a 3-demethylubiquinone + S-adenosyl-L-methionine = a ubiquinone + S-adenosyl-L-homocysteine</text>
        <dbReference type="Rhea" id="RHEA:81215"/>
        <dbReference type="Rhea" id="RHEA-COMP:9565"/>
        <dbReference type="Rhea" id="RHEA-COMP:19654"/>
        <dbReference type="ChEBI" id="CHEBI:16389"/>
        <dbReference type="ChEBI" id="CHEBI:57856"/>
        <dbReference type="ChEBI" id="CHEBI:59789"/>
        <dbReference type="ChEBI" id="CHEBI:231825"/>
    </reaction>
</comment>
<dbReference type="PANTHER" id="PTHR43464">
    <property type="entry name" value="METHYLTRANSFERASE"/>
    <property type="match status" value="1"/>
</dbReference>
<feature type="binding site" evidence="5">
    <location>
        <position position="202"/>
    </location>
    <ligand>
        <name>Mg(2+)</name>
        <dbReference type="ChEBI" id="CHEBI:18420"/>
    </ligand>
</feature>
<keyword evidence="5" id="KW-0479">Metal-binding</keyword>
<dbReference type="CDD" id="cd02440">
    <property type="entry name" value="AdoMet_MTases"/>
    <property type="match status" value="1"/>
</dbReference>
<comment type="subcellular location">
    <subcellularLocation>
        <location evidence="5">Mitochondrion inner membrane</location>
        <topology evidence="5">Peripheral membrane protein</topology>
        <orientation evidence="5">Matrix side</orientation>
    </subcellularLocation>
</comment>
<feature type="binding site" evidence="5">
    <location>
        <position position="199"/>
    </location>
    <ligand>
        <name>Mg(2+)</name>
        <dbReference type="ChEBI" id="CHEBI:18420"/>
    </ligand>
</feature>
<dbReference type="GO" id="GO:0031314">
    <property type="term" value="C:extrinsic component of mitochondrial inner membrane"/>
    <property type="evidence" value="ECO:0007669"/>
    <property type="project" value="UniProtKB-UniRule"/>
</dbReference>
<comment type="catalytic activity">
    <reaction evidence="5">
        <text>a 3,4-dihydroxy-5-(all-trans-polyprenyl)benzoate + S-adenosyl-L-methionine = a 4-hydroxy-3-methoxy-5-(all-trans-polyprenyl)benzoate + S-adenosyl-L-homocysteine + H(+)</text>
        <dbReference type="Rhea" id="RHEA:44452"/>
        <dbReference type="Rhea" id="RHEA-COMP:10930"/>
        <dbReference type="Rhea" id="RHEA-COMP:10931"/>
        <dbReference type="ChEBI" id="CHEBI:15378"/>
        <dbReference type="ChEBI" id="CHEBI:57856"/>
        <dbReference type="ChEBI" id="CHEBI:59789"/>
        <dbReference type="ChEBI" id="CHEBI:64694"/>
        <dbReference type="ChEBI" id="CHEBI:84443"/>
        <dbReference type="EC" id="2.1.1.114"/>
    </reaction>
</comment>
<keyword evidence="5" id="KW-0460">Magnesium</keyword>
<reference evidence="7" key="1">
    <citation type="submission" date="2016-03" db="EMBL/GenBank/DDBJ databases">
        <authorList>
            <person name="Devillers H."/>
        </authorList>
    </citation>
    <scope>NUCLEOTIDE SEQUENCE [LARGE SCALE GENOMIC DNA]</scope>
</reference>
<dbReference type="GO" id="GO:0032259">
    <property type="term" value="P:methylation"/>
    <property type="evidence" value="ECO:0007669"/>
    <property type="project" value="UniProtKB-KW"/>
</dbReference>
<feature type="binding site" evidence="5">
    <location>
        <position position="198"/>
    </location>
    <ligand>
        <name>S-adenosyl-L-methionine</name>
        <dbReference type="ChEBI" id="CHEBI:59789"/>
    </ligand>
</feature>
<keyword evidence="3 5" id="KW-0831">Ubiquinone biosynthesis</keyword>
<comment type="function">
    <text evidence="5">O-methyltransferase required for two non-consecutive steps during ubiquinone biosynthesis. Catalyzes the 2 O-methylation of 3,4-dihydroxy-5-(all-trans-polyprenyl)benzoic acid into 4-hydroxy-3-methoxy-5-(all-trans-polyprenyl)benzoic acid. Also catalyzes the last step of ubiquinone biosynthesis by mediating methylation of 3-demethylubiquinone into ubiquinone. Also able to mediate the methylation of 3-demethylubiquinol into ubiquinol.</text>
</comment>
<dbReference type="EC" id="2.1.1.64" evidence="5"/>
<dbReference type="EC" id="2.1.1.-" evidence="5"/>
<evidence type="ECO:0000256" key="3">
    <source>
        <dbReference type="ARBA" id="ARBA00022688"/>
    </source>
</evidence>
<keyword evidence="5" id="KW-0999">Mitochondrion inner membrane</keyword>
<gene>
    <name evidence="5" type="primary">COQ3</name>
    <name evidence="6" type="ORF">LADA_0B09164G</name>
</gene>
<keyword evidence="4 5" id="KW-0949">S-adenosyl-L-methionine</keyword>
<feature type="binding site" evidence="5">
    <location>
        <position position="132"/>
    </location>
    <ligand>
        <name>S-adenosyl-L-methionine</name>
        <dbReference type="ChEBI" id="CHEBI:59789"/>
    </ligand>
</feature>
<name>A0A1G4IUN3_9SACH</name>
<accession>A0A1G4IUN3</accession>
<proteinExistence type="inferred from homology"/>
<dbReference type="EC" id="2.1.1.114" evidence="5"/>
<dbReference type="UniPathway" id="UPA00232"/>
<evidence type="ECO:0000313" key="6">
    <source>
        <dbReference type="EMBL" id="SCU80724.1"/>
    </source>
</evidence>
<evidence type="ECO:0000256" key="1">
    <source>
        <dbReference type="ARBA" id="ARBA00022603"/>
    </source>
</evidence>
<keyword evidence="2 5" id="KW-0808">Transferase</keyword>
<sequence>MSQAMWRLARRNYTKFNPDLLKPTRNLQFDNSDVRLSTSASPDEISHFKDLAPSWWDVWGPQRILHKMNLARMDFIQKILSEQLRASSETYVPGFNFKAFLPPQISGLVEQELRQDIRAQLFQQNLKVLDIGCGGGILAESLARLPFVSKVDGIDLTAECIEIAKSHAQKDPALSGKLNYEVLPLEEVVGTYNLVTCMEMLEHVDQPSEILRHAWGKLGKGGILILSTINRDPISWFTTIFMAEQVLKLVPRGTHNVSKYINSEDIKQWFEVECRGQHHILDTKGAMYLPLTGWVAHEHHNIGNYFMAIKKI</sequence>
<dbReference type="AlphaFoldDB" id="A0A1G4IUN3"/>
<dbReference type="GO" id="GO:0120537">
    <property type="term" value="F:3-demethylubiquinone 3-O-methyltransferase activity"/>
    <property type="evidence" value="ECO:0007669"/>
    <property type="project" value="RHEA"/>
</dbReference>
<dbReference type="InterPro" id="IPR010233">
    <property type="entry name" value="UbiG_MeTrfase"/>
</dbReference>
<dbReference type="NCBIfam" id="TIGR01983">
    <property type="entry name" value="UbiG"/>
    <property type="match status" value="1"/>
</dbReference>
<dbReference type="STRING" id="1266660.A0A1G4IUN3"/>
<dbReference type="OrthoDB" id="3265906at2759"/>
<dbReference type="GO" id="GO:0010420">
    <property type="term" value="F:polyprenyldihydroxybenzoate methyltransferase activity"/>
    <property type="evidence" value="ECO:0007669"/>
    <property type="project" value="UniProtKB-UniRule"/>
</dbReference>
<comment type="catalytic activity">
    <reaction evidence="5">
        <text>a 3-demethylubiquinol + S-adenosyl-L-methionine = a ubiquinol + S-adenosyl-L-homocysteine + H(+)</text>
        <dbReference type="Rhea" id="RHEA:44380"/>
        <dbReference type="Rhea" id="RHEA-COMP:9566"/>
        <dbReference type="Rhea" id="RHEA-COMP:10914"/>
        <dbReference type="ChEBI" id="CHEBI:15378"/>
        <dbReference type="ChEBI" id="CHEBI:17976"/>
        <dbReference type="ChEBI" id="CHEBI:57856"/>
        <dbReference type="ChEBI" id="CHEBI:59789"/>
        <dbReference type="ChEBI" id="CHEBI:84422"/>
        <dbReference type="EC" id="2.1.1.64"/>
    </reaction>
</comment>
<dbReference type="Gene3D" id="3.40.50.150">
    <property type="entry name" value="Vaccinia Virus protein VP39"/>
    <property type="match status" value="1"/>
</dbReference>
<dbReference type="Proteomes" id="UP000190274">
    <property type="component" value="Chromosome B"/>
</dbReference>
<feature type="binding site" evidence="5">
    <location>
        <position position="72"/>
    </location>
    <ligand>
        <name>S-adenosyl-L-methionine</name>
        <dbReference type="ChEBI" id="CHEBI:59789"/>
    </ligand>
</feature>
<dbReference type="EMBL" id="LT598456">
    <property type="protein sequence ID" value="SCU80724.1"/>
    <property type="molecule type" value="Genomic_DNA"/>
</dbReference>
<dbReference type="InterPro" id="IPR029063">
    <property type="entry name" value="SAM-dependent_MTases_sf"/>
</dbReference>
<comment type="similarity">
    <text evidence="5">Belongs to the class I-like SAM-binding methyltransferase superfamily. UbiG/COQ3 family.</text>
</comment>
<evidence type="ECO:0000256" key="4">
    <source>
        <dbReference type="ARBA" id="ARBA00022691"/>
    </source>
</evidence>
<comment type="pathway">
    <text evidence="5">Cofactor biosynthesis; ubiquinone biosynthesis.</text>
</comment>
<keyword evidence="1 5" id="KW-0489">Methyltransferase</keyword>
<evidence type="ECO:0000256" key="2">
    <source>
        <dbReference type="ARBA" id="ARBA00022679"/>
    </source>
</evidence>
<dbReference type="PANTHER" id="PTHR43464:SF19">
    <property type="entry name" value="UBIQUINONE BIOSYNTHESIS O-METHYLTRANSFERASE, MITOCHONDRIAL"/>
    <property type="match status" value="1"/>
</dbReference>
<dbReference type="GO" id="GO:0061542">
    <property type="term" value="F:3-demethylubiquinol 3-O-methyltransferase activity"/>
    <property type="evidence" value="ECO:0007669"/>
    <property type="project" value="UniProtKB-UniRule"/>
</dbReference>
<comment type="cofactor">
    <cofactor evidence="5">
        <name>Mg(2+)</name>
        <dbReference type="ChEBI" id="CHEBI:18420"/>
    </cofactor>
</comment>
<keyword evidence="5" id="KW-0496">Mitochondrion</keyword>
<dbReference type="Pfam" id="PF13489">
    <property type="entry name" value="Methyltransf_23"/>
    <property type="match status" value="1"/>
</dbReference>
<dbReference type="HAMAP" id="MF_00472">
    <property type="entry name" value="UbiG"/>
    <property type="match status" value="1"/>
</dbReference>
<feature type="binding site" evidence="5">
    <location>
        <position position="155"/>
    </location>
    <ligand>
        <name>S-adenosyl-L-methionine</name>
        <dbReference type="ChEBI" id="CHEBI:59789"/>
    </ligand>
</feature>
<organism evidence="6 7">
    <name type="scientific">Lachancea dasiensis</name>
    <dbReference type="NCBI Taxonomy" id="1072105"/>
    <lineage>
        <taxon>Eukaryota</taxon>
        <taxon>Fungi</taxon>
        <taxon>Dikarya</taxon>
        <taxon>Ascomycota</taxon>
        <taxon>Saccharomycotina</taxon>
        <taxon>Saccharomycetes</taxon>
        <taxon>Saccharomycetales</taxon>
        <taxon>Saccharomycetaceae</taxon>
        <taxon>Lachancea</taxon>
    </lineage>
</organism>
<keyword evidence="5" id="KW-0472">Membrane</keyword>
<evidence type="ECO:0000256" key="5">
    <source>
        <dbReference type="HAMAP-Rule" id="MF_03190"/>
    </source>
</evidence>